<dbReference type="PANTHER" id="PTHR33332">
    <property type="entry name" value="REVERSE TRANSCRIPTASE DOMAIN-CONTAINING PROTEIN"/>
    <property type="match status" value="1"/>
</dbReference>
<gene>
    <name evidence="1" type="ORF">WISP_86323</name>
</gene>
<dbReference type="EMBL" id="WHWB01034085">
    <property type="protein sequence ID" value="KAJ7414087.1"/>
    <property type="molecule type" value="Genomic_DNA"/>
</dbReference>
<accession>A0ABQ9D8U7</accession>
<dbReference type="PROSITE" id="PS51257">
    <property type="entry name" value="PROKAR_LIPOPROTEIN"/>
    <property type="match status" value="1"/>
</dbReference>
<organism evidence="1 2">
    <name type="scientific">Willisornis vidua</name>
    <name type="common">Xingu scale-backed antbird</name>
    <dbReference type="NCBI Taxonomy" id="1566151"/>
    <lineage>
        <taxon>Eukaryota</taxon>
        <taxon>Metazoa</taxon>
        <taxon>Chordata</taxon>
        <taxon>Craniata</taxon>
        <taxon>Vertebrata</taxon>
        <taxon>Euteleostomi</taxon>
        <taxon>Archelosauria</taxon>
        <taxon>Archosauria</taxon>
        <taxon>Dinosauria</taxon>
        <taxon>Saurischia</taxon>
        <taxon>Theropoda</taxon>
        <taxon>Coelurosauria</taxon>
        <taxon>Aves</taxon>
        <taxon>Neognathae</taxon>
        <taxon>Neoaves</taxon>
        <taxon>Telluraves</taxon>
        <taxon>Australaves</taxon>
        <taxon>Passeriformes</taxon>
        <taxon>Thamnophilidae</taxon>
        <taxon>Willisornis</taxon>
    </lineage>
</organism>
<name>A0ABQ9D8U7_9PASS</name>
<proteinExistence type="predicted"/>
<evidence type="ECO:0000313" key="2">
    <source>
        <dbReference type="Proteomes" id="UP001145742"/>
    </source>
</evidence>
<keyword evidence="2" id="KW-1185">Reference proteome</keyword>
<sequence length="146" mass="16574">MAKLRGWPSWRQDTSGVPRDQYWGQYCLTLSLISCVKGQSPSSASSQITQTWRACTVFQSNPDRKKKQEEKNLTRFNNGKCKVLHMDLNNPRLQHRLGADWLESSPGEKDLEVFPTNMLTMSQQCALAAKRAKSPLDCIQNSTANR</sequence>
<dbReference type="Proteomes" id="UP001145742">
    <property type="component" value="Unassembled WGS sequence"/>
</dbReference>
<reference evidence="1" key="1">
    <citation type="submission" date="2019-10" db="EMBL/GenBank/DDBJ databases">
        <authorList>
            <person name="Soares A.E.R."/>
            <person name="Aleixo A."/>
            <person name="Schneider P."/>
            <person name="Miyaki C.Y."/>
            <person name="Schneider M.P."/>
            <person name="Mello C."/>
            <person name="Vasconcelos A.T.R."/>
        </authorList>
    </citation>
    <scope>NUCLEOTIDE SEQUENCE</scope>
    <source>
        <tissue evidence="1">Muscle</tissue>
    </source>
</reference>
<evidence type="ECO:0000313" key="1">
    <source>
        <dbReference type="EMBL" id="KAJ7414087.1"/>
    </source>
</evidence>
<protein>
    <recommendedName>
        <fullName evidence="3">Rna-directed dna polymerase from mobile element jockey-like</fullName>
    </recommendedName>
</protein>
<evidence type="ECO:0008006" key="3">
    <source>
        <dbReference type="Google" id="ProtNLM"/>
    </source>
</evidence>
<comment type="caution">
    <text evidence="1">The sequence shown here is derived from an EMBL/GenBank/DDBJ whole genome shotgun (WGS) entry which is preliminary data.</text>
</comment>